<keyword evidence="2 4" id="KW-0067">ATP-binding</keyword>
<accession>A0ABT1SFD1</accession>
<dbReference type="InterPro" id="IPR003439">
    <property type="entry name" value="ABC_transporter-like_ATP-bd"/>
</dbReference>
<dbReference type="PANTHER" id="PTHR43790">
    <property type="entry name" value="CARBOHYDRATE TRANSPORT ATP-BINDING PROTEIN MG119-RELATED"/>
    <property type="match status" value="1"/>
</dbReference>
<keyword evidence="1" id="KW-0547">Nucleotide-binding</keyword>
<evidence type="ECO:0000256" key="1">
    <source>
        <dbReference type="ARBA" id="ARBA00022741"/>
    </source>
</evidence>
<gene>
    <name evidence="4" type="ORF">NE686_18985</name>
</gene>
<dbReference type="EMBL" id="JANGAC010000019">
    <property type="protein sequence ID" value="MCQ4925196.1"/>
    <property type="molecule type" value="Genomic_DNA"/>
</dbReference>
<dbReference type="PROSITE" id="PS50893">
    <property type="entry name" value="ABC_TRANSPORTER_2"/>
    <property type="match status" value="2"/>
</dbReference>
<feature type="domain" description="ABC transporter" evidence="3">
    <location>
        <begin position="6"/>
        <end position="243"/>
    </location>
</feature>
<dbReference type="GO" id="GO:0005524">
    <property type="term" value="F:ATP binding"/>
    <property type="evidence" value="ECO:0007669"/>
    <property type="project" value="UniProtKB-KW"/>
</dbReference>
<dbReference type="Proteomes" id="UP001524478">
    <property type="component" value="Unassembled WGS sequence"/>
</dbReference>
<name>A0ABT1SFD1_9FIRM</name>
<reference evidence="4 5" key="1">
    <citation type="submission" date="2022-06" db="EMBL/GenBank/DDBJ databases">
        <title>Isolation of gut microbiota from human fecal samples.</title>
        <authorList>
            <person name="Pamer E.G."/>
            <person name="Barat B."/>
            <person name="Waligurski E."/>
            <person name="Medina S."/>
            <person name="Paddock L."/>
            <person name="Mostad J."/>
        </authorList>
    </citation>
    <scope>NUCLEOTIDE SEQUENCE [LARGE SCALE GENOMIC DNA]</scope>
    <source>
        <strain evidence="4 5">DFI.7.95</strain>
    </source>
</reference>
<dbReference type="InterPro" id="IPR003593">
    <property type="entry name" value="AAA+_ATPase"/>
</dbReference>
<feature type="domain" description="ABC transporter" evidence="3">
    <location>
        <begin position="260"/>
        <end position="505"/>
    </location>
</feature>
<comment type="caution">
    <text evidence="4">The sequence shown here is derived from an EMBL/GenBank/DDBJ whole genome shotgun (WGS) entry which is preliminary data.</text>
</comment>
<dbReference type="Pfam" id="PF00005">
    <property type="entry name" value="ABC_tran"/>
    <property type="match status" value="2"/>
</dbReference>
<organism evidence="4 5">
    <name type="scientific">Tissierella carlieri</name>
    <dbReference type="NCBI Taxonomy" id="689904"/>
    <lineage>
        <taxon>Bacteria</taxon>
        <taxon>Bacillati</taxon>
        <taxon>Bacillota</taxon>
        <taxon>Tissierellia</taxon>
        <taxon>Tissierellales</taxon>
        <taxon>Tissierellaceae</taxon>
        <taxon>Tissierella</taxon>
    </lineage>
</organism>
<evidence type="ECO:0000313" key="4">
    <source>
        <dbReference type="EMBL" id="MCQ4925196.1"/>
    </source>
</evidence>
<dbReference type="CDD" id="cd03215">
    <property type="entry name" value="ABC_Carb_Monos_II"/>
    <property type="match status" value="1"/>
</dbReference>
<dbReference type="PROSITE" id="PS00211">
    <property type="entry name" value="ABC_TRANSPORTER_1"/>
    <property type="match status" value="1"/>
</dbReference>
<evidence type="ECO:0000313" key="5">
    <source>
        <dbReference type="Proteomes" id="UP001524478"/>
    </source>
</evidence>
<dbReference type="InterPro" id="IPR050107">
    <property type="entry name" value="ABC_carbohydrate_import_ATPase"/>
</dbReference>
<keyword evidence="5" id="KW-1185">Reference proteome</keyword>
<dbReference type="InterPro" id="IPR017871">
    <property type="entry name" value="ABC_transporter-like_CS"/>
</dbReference>
<dbReference type="SMART" id="SM00382">
    <property type="entry name" value="AAA"/>
    <property type="match status" value="2"/>
</dbReference>
<protein>
    <submittedName>
        <fullName evidence="4">ABC transporter ATP-binding protein</fullName>
    </submittedName>
</protein>
<proteinExistence type="predicted"/>
<dbReference type="CDD" id="cd03216">
    <property type="entry name" value="ABC_Carb_Monos_I"/>
    <property type="match status" value="1"/>
</dbReference>
<dbReference type="PANTHER" id="PTHR43790:SF4">
    <property type="entry name" value="GUANOSINE IMPORT ATP-BINDING PROTEIN NUPO"/>
    <property type="match status" value="1"/>
</dbReference>
<evidence type="ECO:0000256" key="2">
    <source>
        <dbReference type="ARBA" id="ARBA00022840"/>
    </source>
</evidence>
<evidence type="ECO:0000259" key="3">
    <source>
        <dbReference type="PROSITE" id="PS50893"/>
    </source>
</evidence>
<sequence>MDEKLLELRNVSKQFPGVLANDNINLNIRKGEIHAIIGENGAGKSTLMNILYGLHQPTTGEIYFNGNAVKLTSPLDAIGLGIGMVHQHFMLVPSFTVAENIVLGIEPRKSKVFVNKEKAIEVTRELSKTYGLMVDPMLKVESLSVGIQQRVEILKALYKGADILILDEPTAVLTPQETEELFKVIRKLVDELGKTIIIITHKLQEVLSISNRVSVMRQGKMIGTVDTKDANEQILAEMMVGREILFDKLDKKHTEKKEVLLAEGLRARDNRGLLAVKDINLSLKSGEILGIAGIEGNGQSELVEVLTGLREKDCGQIFINGIEYSDKSPRDIRNLGIAHVPEDRLAMGMSKDATISENILMGNQYKEPYAVKGLHLNKSKIRGKSKELIKKFDIRTPSEEVYAGNLSGGNMQKMIIAREFSFNTPVLIISQPTRGVDIGAIEFIHSQIIEKRNEGCAILLISAELDEIFRLSDRIMTIYEGSITGEFNEGEVSKQEIGLYMTGKNMSSWREGV</sequence>
<dbReference type="RefSeq" id="WP_216560836.1">
    <property type="nucleotide sequence ID" value="NZ_JAHLOH010000043.1"/>
</dbReference>